<protein>
    <submittedName>
        <fullName evidence="3">GGDEF domain-containing protein</fullName>
    </submittedName>
</protein>
<evidence type="ECO:0000313" key="4">
    <source>
        <dbReference type="Proteomes" id="UP000277766"/>
    </source>
</evidence>
<gene>
    <name evidence="3" type="ORF">EJ104_06760</name>
</gene>
<sequence length="496" mass="53972">MRTSMMFSRLPLPLLALLIGQLLWTLIQRLPQGDAVWVAPVLHFTTVAVAVVYTWQFWEQDRRQRALGIFTAALSVHLIADILVRGQFSFVLPGTGLTSNGLGQSLYMVTSALIVWALMMFLPRHLPAQRQVGQVLDGMIIAGTAGILLWAGGASRLFNGLWELDSLVRVGSVLLNLLILGLTLVVLRHTRRNRVNLLLAAGLLLYVVSHIWAVLLGHVALPGGGLDLLWSLGLIFQITALHHLVRPQWLRQGSAAGSGIRSLKLALSVMPYVAVPLACVSLLLSVNFGSAFLGDTGAQGVLWGTVSVILLATLRNGLTAIENADMTSELRERRAELEHLAYHDPLTGLANRAAFTQFFANDARVKGGQPYTIFSLDLNGFKEINDVYGHATGDLMLRHVAKLLYRAVAAPGQIFRWGGDEFVIVVPGMQRPADAEALARFIEANVTAPMMHQGQRLSVGTAVGYALGRGAENHEAMLSLADSDMYAGKQRGGRHR</sequence>
<dbReference type="SUPFAM" id="SSF55073">
    <property type="entry name" value="Nucleotide cyclase"/>
    <property type="match status" value="1"/>
</dbReference>
<feature type="transmembrane region" description="Helical" evidence="1">
    <location>
        <begin position="35"/>
        <end position="55"/>
    </location>
</feature>
<dbReference type="AlphaFoldDB" id="A0A431VVX4"/>
<dbReference type="InterPro" id="IPR029787">
    <property type="entry name" value="Nucleotide_cyclase"/>
</dbReference>
<evidence type="ECO:0000259" key="2">
    <source>
        <dbReference type="PROSITE" id="PS50887"/>
    </source>
</evidence>
<dbReference type="OrthoDB" id="60012at2"/>
<dbReference type="CDD" id="cd01949">
    <property type="entry name" value="GGDEF"/>
    <property type="match status" value="1"/>
</dbReference>
<proteinExistence type="predicted"/>
<dbReference type="Pfam" id="PF00990">
    <property type="entry name" value="GGDEF"/>
    <property type="match status" value="1"/>
</dbReference>
<feature type="transmembrane region" description="Helical" evidence="1">
    <location>
        <begin position="228"/>
        <end position="245"/>
    </location>
</feature>
<organism evidence="3 4">
    <name type="scientific">Deinococcus radiophilus</name>
    <dbReference type="NCBI Taxonomy" id="32062"/>
    <lineage>
        <taxon>Bacteria</taxon>
        <taxon>Thermotogati</taxon>
        <taxon>Deinococcota</taxon>
        <taxon>Deinococci</taxon>
        <taxon>Deinococcales</taxon>
        <taxon>Deinococcaceae</taxon>
        <taxon>Deinococcus</taxon>
    </lineage>
</organism>
<feature type="transmembrane region" description="Helical" evidence="1">
    <location>
        <begin position="197"/>
        <end position="216"/>
    </location>
</feature>
<dbReference type="NCBIfam" id="TIGR00254">
    <property type="entry name" value="GGDEF"/>
    <property type="match status" value="1"/>
</dbReference>
<dbReference type="EMBL" id="RXPE01000011">
    <property type="protein sequence ID" value="RTR27255.1"/>
    <property type="molecule type" value="Genomic_DNA"/>
</dbReference>
<feature type="domain" description="GGDEF" evidence="2">
    <location>
        <begin position="369"/>
        <end position="496"/>
    </location>
</feature>
<dbReference type="Proteomes" id="UP000277766">
    <property type="component" value="Unassembled WGS sequence"/>
</dbReference>
<dbReference type="InterPro" id="IPR052163">
    <property type="entry name" value="DGC-Regulatory_Protein"/>
</dbReference>
<evidence type="ECO:0000313" key="3">
    <source>
        <dbReference type="EMBL" id="RTR27255.1"/>
    </source>
</evidence>
<dbReference type="InterPro" id="IPR043128">
    <property type="entry name" value="Rev_trsase/Diguanyl_cyclase"/>
</dbReference>
<feature type="transmembrane region" description="Helical" evidence="1">
    <location>
        <begin position="300"/>
        <end position="318"/>
    </location>
</feature>
<dbReference type="Gene3D" id="3.30.70.270">
    <property type="match status" value="1"/>
</dbReference>
<evidence type="ECO:0000256" key="1">
    <source>
        <dbReference type="SAM" id="Phobius"/>
    </source>
</evidence>
<dbReference type="SMART" id="SM00267">
    <property type="entry name" value="GGDEF"/>
    <property type="match status" value="1"/>
</dbReference>
<dbReference type="PROSITE" id="PS50887">
    <property type="entry name" value="GGDEF"/>
    <property type="match status" value="1"/>
</dbReference>
<feature type="transmembrane region" description="Helical" evidence="1">
    <location>
        <begin position="67"/>
        <end position="84"/>
    </location>
</feature>
<name>A0A431VVX4_9DEIO</name>
<keyword evidence="1" id="KW-1133">Transmembrane helix</keyword>
<dbReference type="PANTHER" id="PTHR46663">
    <property type="entry name" value="DIGUANYLATE CYCLASE DGCT-RELATED"/>
    <property type="match status" value="1"/>
</dbReference>
<keyword evidence="4" id="KW-1185">Reference proteome</keyword>
<feature type="transmembrane region" description="Helical" evidence="1">
    <location>
        <begin position="135"/>
        <end position="154"/>
    </location>
</feature>
<dbReference type="InterPro" id="IPR000160">
    <property type="entry name" value="GGDEF_dom"/>
</dbReference>
<comment type="caution">
    <text evidence="3">The sequence shown here is derived from an EMBL/GenBank/DDBJ whole genome shotgun (WGS) entry which is preliminary data.</text>
</comment>
<dbReference type="PANTHER" id="PTHR46663:SF2">
    <property type="entry name" value="GGDEF DOMAIN-CONTAINING PROTEIN"/>
    <property type="match status" value="1"/>
</dbReference>
<keyword evidence="1" id="KW-0472">Membrane</keyword>
<accession>A0A431VVX4</accession>
<reference evidence="3 4" key="1">
    <citation type="submission" date="2018-12" db="EMBL/GenBank/DDBJ databases">
        <title>Deinococcus radiophilus ATCC 27603 genome sequencing and assembly.</title>
        <authorList>
            <person name="Maclea K.S."/>
            <person name="Maynard C.R."/>
        </authorList>
    </citation>
    <scope>NUCLEOTIDE SEQUENCE [LARGE SCALE GENOMIC DNA]</scope>
    <source>
        <strain evidence="3 4">ATCC 27603</strain>
    </source>
</reference>
<keyword evidence="1" id="KW-0812">Transmembrane</keyword>
<feature type="transmembrane region" description="Helical" evidence="1">
    <location>
        <begin position="104"/>
        <end position="123"/>
    </location>
</feature>
<feature type="transmembrane region" description="Helical" evidence="1">
    <location>
        <begin position="265"/>
        <end position="288"/>
    </location>
</feature>
<feature type="transmembrane region" description="Helical" evidence="1">
    <location>
        <begin position="166"/>
        <end position="185"/>
    </location>
</feature>
<dbReference type="RefSeq" id="WP_126352000.1">
    <property type="nucleotide sequence ID" value="NZ_RXPE01000011.1"/>
</dbReference>